<dbReference type="PANTHER" id="PTHR48099:SF10">
    <property type="entry name" value="BIFUNCTIONAL PROTEIN FOLD 1, MITOCHONDRIAL"/>
    <property type="match status" value="1"/>
</dbReference>
<dbReference type="GO" id="GO:0035999">
    <property type="term" value="P:tetrahydrofolate interconversion"/>
    <property type="evidence" value="ECO:0007669"/>
    <property type="project" value="TreeGrafter"/>
</dbReference>
<dbReference type="Pfam" id="PF00763">
    <property type="entry name" value="THF_DHG_CYH"/>
    <property type="match status" value="1"/>
</dbReference>
<dbReference type="CDD" id="cd01080">
    <property type="entry name" value="NAD_bind_m-THF_DH_Cyclohyd"/>
    <property type="match status" value="1"/>
</dbReference>
<dbReference type="Gene3D" id="3.40.50.720">
    <property type="entry name" value="NAD(P)-binding Rossmann-like Domain"/>
    <property type="match status" value="1"/>
</dbReference>
<dbReference type="InterPro" id="IPR020631">
    <property type="entry name" value="THF_DH/CycHdrlase_NAD-bd_dom"/>
</dbReference>
<dbReference type="RefSeq" id="XP_038981526.1">
    <property type="nucleotide sequence ID" value="XM_039125598.1"/>
</dbReference>
<dbReference type="Proteomes" id="UP000228380">
    <property type="component" value="Chromosome 4"/>
</dbReference>
<feature type="region of interest" description="Disordered" evidence="13">
    <location>
        <begin position="118"/>
        <end position="139"/>
    </location>
</feature>
<comment type="pathway">
    <text evidence="1">One-carbon metabolism; tetrahydrofolate interconversion.</text>
</comment>
<proteinExistence type="inferred from homology"/>
<comment type="function">
    <text evidence="11">Catalyzes the oxidation of 5,10-methylenetetrahydrofolate to 5,10-methenyltetrahydrofolate and then the hydrolysis of 5,10-methenyltetrahydrofolate to 10-formyltetrahydrofolate.</text>
</comment>
<organism evidence="16 17">
    <name type="scientific">Phoenix dactylifera</name>
    <name type="common">Date palm</name>
    <dbReference type="NCBI Taxonomy" id="42345"/>
    <lineage>
        <taxon>Eukaryota</taxon>
        <taxon>Viridiplantae</taxon>
        <taxon>Streptophyta</taxon>
        <taxon>Embryophyta</taxon>
        <taxon>Tracheophyta</taxon>
        <taxon>Spermatophyta</taxon>
        <taxon>Magnoliopsida</taxon>
        <taxon>Liliopsida</taxon>
        <taxon>Arecaceae</taxon>
        <taxon>Coryphoideae</taxon>
        <taxon>Phoeniceae</taxon>
        <taxon>Phoenix</taxon>
    </lineage>
</organism>
<keyword evidence="5" id="KW-0521">NADP</keyword>
<dbReference type="InterPro" id="IPR036291">
    <property type="entry name" value="NAD(P)-bd_dom_sf"/>
</dbReference>
<comment type="catalytic activity">
    <reaction evidence="9">
        <text>(6R)-5,10-methenyltetrahydrofolate + H2O = (6R)-10-formyltetrahydrofolate + H(+)</text>
        <dbReference type="Rhea" id="RHEA:23700"/>
        <dbReference type="ChEBI" id="CHEBI:15377"/>
        <dbReference type="ChEBI" id="CHEBI:15378"/>
        <dbReference type="ChEBI" id="CHEBI:57455"/>
        <dbReference type="ChEBI" id="CHEBI:195366"/>
        <dbReference type="EC" id="3.5.4.9"/>
    </reaction>
</comment>
<evidence type="ECO:0000256" key="8">
    <source>
        <dbReference type="ARBA" id="ARBA00023268"/>
    </source>
</evidence>
<evidence type="ECO:0000256" key="9">
    <source>
        <dbReference type="ARBA" id="ARBA00036357"/>
    </source>
</evidence>
<accession>A0A8B9A4G6</accession>
<evidence type="ECO:0000256" key="3">
    <source>
        <dbReference type="ARBA" id="ARBA00022563"/>
    </source>
</evidence>
<evidence type="ECO:0000256" key="13">
    <source>
        <dbReference type="SAM" id="MobiDB-lite"/>
    </source>
</evidence>
<dbReference type="PRINTS" id="PR00085">
    <property type="entry name" value="THFDHDRGNASE"/>
</dbReference>
<keyword evidence="16" id="KW-1185">Reference proteome</keyword>
<protein>
    <submittedName>
        <fullName evidence="17">Bifunctional protein FolD 1, mitochondrial</fullName>
    </submittedName>
</protein>
<evidence type="ECO:0000256" key="12">
    <source>
        <dbReference type="ARBA" id="ARBA00061364"/>
    </source>
</evidence>
<dbReference type="InterPro" id="IPR046346">
    <property type="entry name" value="Aminoacid_DH-like_N_sf"/>
</dbReference>
<keyword evidence="3" id="KW-0554">One-carbon metabolism</keyword>
<feature type="domain" description="Tetrahydrofolate dehydrogenase/cyclohydrolase catalytic" evidence="14">
    <location>
        <begin position="149"/>
        <end position="264"/>
    </location>
</feature>
<dbReference type="InterPro" id="IPR020630">
    <property type="entry name" value="THF_DH/CycHdrlase_cat_dom"/>
</dbReference>
<dbReference type="GeneID" id="103699458"/>
<dbReference type="FunFam" id="3.40.50.720:FF:000006">
    <property type="entry name" value="Bifunctional protein FolD"/>
    <property type="match status" value="1"/>
</dbReference>
<dbReference type="HAMAP" id="MF_01576">
    <property type="entry name" value="THF_DHG_CYH"/>
    <property type="match status" value="1"/>
</dbReference>
<comment type="subunit">
    <text evidence="2">Homodimer.</text>
</comment>
<dbReference type="GO" id="GO:0004488">
    <property type="term" value="F:methylenetetrahydrofolate dehydrogenase (NADP+) activity"/>
    <property type="evidence" value="ECO:0007669"/>
    <property type="project" value="UniProtKB-EC"/>
</dbReference>
<evidence type="ECO:0000259" key="15">
    <source>
        <dbReference type="Pfam" id="PF02882"/>
    </source>
</evidence>
<name>A0A8B9A4G6_PHODC</name>
<dbReference type="AlphaFoldDB" id="A0A8B9A4G6"/>
<evidence type="ECO:0000256" key="5">
    <source>
        <dbReference type="ARBA" id="ARBA00022857"/>
    </source>
</evidence>
<dbReference type="KEGG" id="pda:103699458"/>
<comment type="catalytic activity">
    <reaction evidence="10">
        <text>(6R)-5,10-methylene-5,6,7,8-tetrahydrofolate + NADP(+) = (6R)-5,10-methenyltetrahydrofolate + NADPH</text>
        <dbReference type="Rhea" id="RHEA:22812"/>
        <dbReference type="ChEBI" id="CHEBI:15636"/>
        <dbReference type="ChEBI" id="CHEBI:57455"/>
        <dbReference type="ChEBI" id="CHEBI:57783"/>
        <dbReference type="ChEBI" id="CHEBI:58349"/>
        <dbReference type="EC" id="1.5.1.5"/>
    </reaction>
</comment>
<dbReference type="OrthoDB" id="5126881at2759"/>
<dbReference type="Gene3D" id="3.40.50.10860">
    <property type="entry name" value="Leucine Dehydrogenase, chain A, domain 1"/>
    <property type="match status" value="1"/>
</dbReference>
<dbReference type="GO" id="GO:0004477">
    <property type="term" value="F:methenyltetrahydrofolate cyclohydrolase activity"/>
    <property type="evidence" value="ECO:0007669"/>
    <property type="project" value="UniProtKB-EC"/>
</dbReference>
<keyword evidence="7" id="KW-0601">Photorespiration</keyword>
<evidence type="ECO:0000259" key="14">
    <source>
        <dbReference type="Pfam" id="PF00763"/>
    </source>
</evidence>
<dbReference type="PANTHER" id="PTHR48099">
    <property type="entry name" value="C-1-TETRAHYDROFOLATE SYNTHASE, CYTOPLASMIC-RELATED"/>
    <property type="match status" value="1"/>
</dbReference>
<sequence>MFLPQNWFVPAQVCHIDRMRVRPFLVPVIRHAPTSGAQRESRNIKPRSLSLPLRWIARFVGAGIAMRALVCRINRELAATPRPSLALRSLGSRFSHHHHHDSPTKKEKKRSYILGLDLPDIWSPPPRSTSPSPPSSQTPVDFELIPTIINGKLIAEEIRSGIAKEVCQMKETISKVPGLAVVLVGQRRDSQTYVRYKIKACQEVGIRSLSAELPDDCPEDEVVNTVLSFNEDPSIHGILVQLPLPQHMNEEKILNAVSLEKDVDGFHPLNMGNLALRDREPLFIPCAAKACIELLFRSGVDLMGKNVAVIGRSKVVGLPLSLLLQRHHATISIIHAFTKNPEDITREADIVISAAGVANLVRGSWLKKGTIVIDVGTNPIEDPSSEHGYYLSGDVCFEEAVQVVSAITPVPGGVGPVTIAMLLSNTLDSAKRAYGLS</sequence>
<dbReference type="SUPFAM" id="SSF53223">
    <property type="entry name" value="Aminoacid dehydrogenase-like, N-terminal domain"/>
    <property type="match status" value="1"/>
</dbReference>
<dbReference type="FunFam" id="3.40.50.10860:FF:000001">
    <property type="entry name" value="Bifunctional protein FolD"/>
    <property type="match status" value="1"/>
</dbReference>
<dbReference type="GO" id="GO:0005829">
    <property type="term" value="C:cytosol"/>
    <property type="evidence" value="ECO:0007669"/>
    <property type="project" value="TreeGrafter"/>
</dbReference>
<evidence type="ECO:0000313" key="17">
    <source>
        <dbReference type="RefSeq" id="XP_038981526.1"/>
    </source>
</evidence>
<dbReference type="GO" id="GO:0009853">
    <property type="term" value="P:photorespiration"/>
    <property type="evidence" value="ECO:0007669"/>
    <property type="project" value="UniProtKB-KW"/>
</dbReference>
<evidence type="ECO:0000256" key="6">
    <source>
        <dbReference type="ARBA" id="ARBA00023002"/>
    </source>
</evidence>
<dbReference type="InterPro" id="IPR000672">
    <property type="entry name" value="THF_DH/CycHdrlase"/>
</dbReference>
<keyword evidence="8" id="KW-0511">Multifunctional enzyme</keyword>
<evidence type="ECO:0000256" key="1">
    <source>
        <dbReference type="ARBA" id="ARBA00004777"/>
    </source>
</evidence>
<evidence type="ECO:0000256" key="4">
    <source>
        <dbReference type="ARBA" id="ARBA00022801"/>
    </source>
</evidence>
<evidence type="ECO:0000256" key="7">
    <source>
        <dbReference type="ARBA" id="ARBA00023238"/>
    </source>
</evidence>
<evidence type="ECO:0000313" key="16">
    <source>
        <dbReference type="Proteomes" id="UP000228380"/>
    </source>
</evidence>
<evidence type="ECO:0000256" key="10">
    <source>
        <dbReference type="ARBA" id="ARBA00052194"/>
    </source>
</evidence>
<evidence type="ECO:0000256" key="2">
    <source>
        <dbReference type="ARBA" id="ARBA00011738"/>
    </source>
</evidence>
<keyword evidence="6" id="KW-0560">Oxidoreductase</keyword>
<reference evidence="16" key="1">
    <citation type="journal article" date="2019" name="Nat. Commun.">
        <title>Genome-wide association mapping of date palm fruit traits.</title>
        <authorList>
            <person name="Hazzouri K.M."/>
            <person name="Gros-Balthazard M."/>
            <person name="Flowers J.M."/>
            <person name="Copetti D."/>
            <person name="Lemansour A."/>
            <person name="Lebrun M."/>
            <person name="Masmoudi K."/>
            <person name="Ferrand S."/>
            <person name="Dhar M.I."/>
            <person name="Fresquez Z.A."/>
            <person name="Rosas U."/>
            <person name="Zhang J."/>
            <person name="Talag J."/>
            <person name="Lee S."/>
            <person name="Kudrna D."/>
            <person name="Powell R.F."/>
            <person name="Leitch I.J."/>
            <person name="Krueger R.R."/>
            <person name="Wing R.A."/>
            <person name="Amiri K.M.A."/>
            <person name="Purugganan M.D."/>
        </authorList>
    </citation>
    <scope>NUCLEOTIDE SEQUENCE [LARGE SCALE GENOMIC DNA]</scope>
    <source>
        <strain evidence="16">cv. Khalas</strain>
    </source>
</reference>
<dbReference type="Pfam" id="PF02882">
    <property type="entry name" value="THF_DHG_CYH_C"/>
    <property type="match status" value="1"/>
</dbReference>
<feature type="compositionally biased region" description="Pro residues" evidence="13">
    <location>
        <begin position="122"/>
        <end position="136"/>
    </location>
</feature>
<dbReference type="SUPFAM" id="SSF51735">
    <property type="entry name" value="NAD(P)-binding Rossmann-fold domains"/>
    <property type="match status" value="1"/>
</dbReference>
<feature type="domain" description="Tetrahydrofolate dehydrogenase/cyclohydrolase NAD(P)-binding" evidence="15">
    <location>
        <begin position="285"/>
        <end position="433"/>
    </location>
</feature>
<comment type="similarity">
    <text evidence="12">Belongs to the tetrahydrofolate dehydrogenase/cyclohydrolase family.</text>
</comment>
<gene>
    <name evidence="17" type="primary">LOC103699458</name>
</gene>
<reference evidence="17" key="2">
    <citation type="submission" date="2025-08" db="UniProtKB">
        <authorList>
            <consortium name="RefSeq"/>
        </authorList>
    </citation>
    <scope>IDENTIFICATION</scope>
    <source>
        <tissue evidence="17">Young leaves</tissue>
    </source>
</reference>
<keyword evidence="4" id="KW-0378">Hydrolase</keyword>
<evidence type="ECO:0000256" key="11">
    <source>
        <dbReference type="ARBA" id="ARBA00058319"/>
    </source>
</evidence>